<name>A0A2A4GVR8_9STAP</name>
<dbReference type="EMBL" id="MWUU01000017">
    <property type="protein sequence ID" value="PCF54191.1"/>
    <property type="molecule type" value="Genomic_DNA"/>
</dbReference>
<evidence type="ECO:0000256" key="2">
    <source>
        <dbReference type="ARBA" id="ARBA00022475"/>
    </source>
</evidence>
<feature type="transmembrane region" description="Helical" evidence="6">
    <location>
        <begin position="402"/>
        <end position="420"/>
    </location>
</feature>
<feature type="transmembrane region" description="Helical" evidence="6">
    <location>
        <begin position="151"/>
        <end position="170"/>
    </location>
</feature>
<feature type="transmembrane region" description="Helical" evidence="6">
    <location>
        <begin position="347"/>
        <end position="365"/>
    </location>
</feature>
<organism evidence="7 8">
    <name type="scientific">Staphylococcus delphini</name>
    <dbReference type="NCBI Taxonomy" id="53344"/>
    <lineage>
        <taxon>Bacteria</taxon>
        <taxon>Bacillati</taxon>
        <taxon>Bacillota</taxon>
        <taxon>Bacilli</taxon>
        <taxon>Bacillales</taxon>
        <taxon>Staphylococcaceae</taxon>
        <taxon>Staphylococcus</taxon>
        <taxon>Staphylococcus intermedius group</taxon>
    </lineage>
</organism>
<feature type="transmembrane region" description="Helical" evidence="6">
    <location>
        <begin position="119"/>
        <end position="139"/>
    </location>
</feature>
<keyword evidence="2" id="KW-1003">Cell membrane</keyword>
<keyword evidence="3 6" id="KW-0812">Transmembrane</keyword>
<accession>A0A2A4GVR8</accession>
<feature type="transmembrane region" description="Helical" evidence="6">
    <location>
        <begin position="7"/>
        <end position="26"/>
    </location>
</feature>
<dbReference type="PANTHER" id="PTHR30250:SF29">
    <property type="entry name" value="POLYSACCHARIDE BIOSYNTHESIS PROTEIN C-TERMINAL DOMAIN-CONTAINING PROTEIN"/>
    <property type="match status" value="1"/>
</dbReference>
<evidence type="ECO:0000256" key="3">
    <source>
        <dbReference type="ARBA" id="ARBA00022692"/>
    </source>
</evidence>
<comment type="caution">
    <text evidence="7">The sequence shown here is derived from an EMBL/GenBank/DDBJ whole genome shotgun (WGS) entry which is preliminary data.</text>
</comment>
<dbReference type="InterPro" id="IPR050833">
    <property type="entry name" value="Poly_Biosynth_Transport"/>
</dbReference>
<evidence type="ECO:0000256" key="5">
    <source>
        <dbReference type="ARBA" id="ARBA00023136"/>
    </source>
</evidence>
<dbReference type="Pfam" id="PF01943">
    <property type="entry name" value="Polysacc_synt"/>
    <property type="match status" value="1"/>
</dbReference>
<keyword evidence="5 6" id="KW-0472">Membrane</keyword>
<keyword evidence="4 6" id="KW-1133">Transmembrane helix</keyword>
<feature type="transmembrane region" description="Helical" evidence="6">
    <location>
        <begin position="466"/>
        <end position="486"/>
    </location>
</feature>
<dbReference type="Proteomes" id="UP000218335">
    <property type="component" value="Unassembled WGS sequence"/>
</dbReference>
<feature type="transmembrane region" description="Helical" evidence="6">
    <location>
        <begin position="176"/>
        <end position="198"/>
    </location>
</feature>
<feature type="transmembrane region" description="Helical" evidence="6">
    <location>
        <begin position="78"/>
        <end position="99"/>
    </location>
</feature>
<dbReference type="InterPro" id="IPR024923">
    <property type="entry name" value="PG_synth_SpoVB"/>
</dbReference>
<dbReference type="GO" id="GO:0005886">
    <property type="term" value="C:plasma membrane"/>
    <property type="evidence" value="ECO:0007669"/>
    <property type="project" value="UniProtKB-SubCell"/>
</dbReference>
<dbReference type="AlphaFoldDB" id="A0A2A4GVR8"/>
<dbReference type="RefSeq" id="WP_096593983.1">
    <property type="nucleotide sequence ID" value="NZ_MWUU01000017.1"/>
</dbReference>
<comment type="subcellular location">
    <subcellularLocation>
        <location evidence="1">Cell membrane</location>
        <topology evidence="1">Multi-pass membrane protein</topology>
    </subcellularLocation>
</comment>
<evidence type="ECO:0000256" key="4">
    <source>
        <dbReference type="ARBA" id="ARBA00022989"/>
    </source>
</evidence>
<evidence type="ECO:0000313" key="7">
    <source>
        <dbReference type="EMBL" id="PCF54191.1"/>
    </source>
</evidence>
<evidence type="ECO:0000313" key="8">
    <source>
        <dbReference type="Proteomes" id="UP000218335"/>
    </source>
</evidence>
<evidence type="ECO:0000256" key="1">
    <source>
        <dbReference type="ARBA" id="ARBA00004651"/>
    </source>
</evidence>
<feature type="transmembrane region" description="Helical" evidence="6">
    <location>
        <begin position="432"/>
        <end position="454"/>
    </location>
</feature>
<dbReference type="CDD" id="cd13124">
    <property type="entry name" value="MATE_SpoVB_like"/>
    <property type="match status" value="1"/>
</dbReference>
<gene>
    <name evidence="7" type="ORF">B5C08_11125</name>
</gene>
<dbReference type="InterPro" id="IPR002797">
    <property type="entry name" value="Polysacc_synth"/>
</dbReference>
<protein>
    <submittedName>
        <fullName evidence="7">Stage V sporulation protein B</fullName>
    </submittedName>
</protein>
<reference evidence="7 8" key="1">
    <citation type="journal article" date="2017" name="PLoS ONE">
        <title>Development of a real-time PCR for detection of Staphylococcus pseudintermedius using a novel automated comparison of whole-genome sequences.</title>
        <authorList>
            <person name="Verstappen K.M."/>
            <person name="Huijbregts L."/>
            <person name="Spaninks M."/>
            <person name="Wagenaar J.A."/>
            <person name="Fluit A.C."/>
            <person name="Duim B."/>
        </authorList>
    </citation>
    <scope>NUCLEOTIDE SEQUENCE [LARGE SCALE GENOMIC DNA]</scope>
    <source>
        <strain evidence="7 8">215070706401-1</strain>
    </source>
</reference>
<feature type="transmembrane region" description="Helical" evidence="6">
    <location>
        <begin position="218"/>
        <end position="238"/>
    </location>
</feature>
<feature type="transmembrane region" description="Helical" evidence="6">
    <location>
        <begin position="377"/>
        <end position="396"/>
    </location>
</feature>
<feature type="transmembrane region" description="Helical" evidence="6">
    <location>
        <begin position="312"/>
        <end position="335"/>
    </location>
</feature>
<feature type="transmembrane region" description="Helical" evidence="6">
    <location>
        <begin position="271"/>
        <end position="291"/>
    </location>
</feature>
<sequence length="510" mass="56121">MKSNTAFNGVVVLTLGLIVVKILSALYRVPYQNVLGDEGLYAYQQIYPIVALGVVLSSNALPSAYTQMLGHQRVSKPFFIRLCRILTGVGLVICALMFIGAKAVALLMGDPQLTPMIRAASFSFISVGALGLLSGYFQSQYEMHMPAYSQVLEQLVRVGLIGVVIGLFIFQDLSIYQAGMWAIVASTAGFVVATVFLAFKSHLPVASIDQESMQWRRFLVATVVFAISHLIVILWQVVDSFTIVNMLRYGTGLTFDEAITQKGIFDRGASFIQMGLIVTTTFCFVLIPLLTDTKKNGQREQMHSYANASLKITIVISSASGIGLINLIPLLNRVFFERAALTGTLSLYMLTVICVSLIMMYIALLEVHEQFRMIMKALVIGIVTKGVLNIIAIPLLGILGASVATVSSLVVFVVVLHHRVVQLYRLHALRKFYVKLVLALLVMTAVVQLCHYLIPAETRFGGLVELLIAAMVGVGSIVFMLLYLNILSKEEWIHLPFGDKVISWEKGRKS</sequence>
<evidence type="ECO:0000256" key="6">
    <source>
        <dbReference type="SAM" id="Phobius"/>
    </source>
</evidence>
<proteinExistence type="predicted"/>
<dbReference type="PANTHER" id="PTHR30250">
    <property type="entry name" value="PST FAMILY PREDICTED COLANIC ACID TRANSPORTER"/>
    <property type="match status" value="1"/>
</dbReference>
<feature type="transmembrane region" description="Helical" evidence="6">
    <location>
        <begin position="46"/>
        <end position="66"/>
    </location>
</feature>